<evidence type="ECO:0000259" key="3">
    <source>
        <dbReference type="Pfam" id="PF20153"/>
    </source>
</evidence>
<feature type="transmembrane region" description="Helical" evidence="2">
    <location>
        <begin position="205"/>
        <end position="228"/>
    </location>
</feature>
<evidence type="ECO:0000313" key="5">
    <source>
        <dbReference type="Proteomes" id="UP001212997"/>
    </source>
</evidence>
<dbReference type="Proteomes" id="UP001212997">
    <property type="component" value="Unassembled WGS sequence"/>
</dbReference>
<sequence length="738" mass="83528">MSRRTHSRPRDPGPSSRQPHYQDDRPAPPKPPRHRPHRSSTRSSEASLPRPSDRITSIPEAFYPSQHRPSPAGAEGPTRPKGMPEFEKKCLKMEAEHPSIKVENPAGSGWTEIFSAVTKHDKDMVKAHFDNINTLLVLAGLFSAVLTAFIIEAYKLLRRDSADVSAQLLMQISVQLTSLSVNPGSINSSYVPSPLPSFSPDTSAIWINALWFGALVLSLVTSSLGMLVKQWLREYLENPHVSPQRYCVVRLFRVRGLRFYKVSEIASVLPILLQLAIFLFFAGLILFILSIHKSIAFFIIALVASWLLFVLGTSSIPLFSPSCPYKTPLLKSVFRLSRHLLNILFQKIKDTTIGVHILSSRWRSLNEILIEEPTGDISVQDEVDVLTDVHETFQDVNSWEMTMRCIDLDDVDRSLHMLAGLLDQIAGGSYPHTCFDNRELRVLLKTMIACTRKAYLRASYRSDGRLFVHKDLPSLLDYIPELFVGDDLTWSTPTYPSFLDGFILCQLGFSDGKLPESIEPNFLTNVITRTNAILDRTNTVNIPPVNLLELCRILFLCAARSTGDSQVIPKSDLLHLTARIARRLSSQSSSLDTDWSEAFACQCMLDMAMRLQVRNPGIIHSSLFAEIHLRSIRLFDLCLKWNRWMLAYLRGWPGDDATHVQGAEFGAADWQRVLSWGRREYASVDMRGVREYGDECWDYGTSQVSCKHRIEFILNFLSFANVPWFPEEIRQISASSQF</sequence>
<feature type="compositionally biased region" description="Basic residues" evidence="1">
    <location>
        <begin position="31"/>
        <end position="40"/>
    </location>
</feature>
<protein>
    <recommendedName>
        <fullName evidence="3">DUF6535 domain-containing protein</fullName>
    </recommendedName>
</protein>
<dbReference type="InterPro" id="IPR045338">
    <property type="entry name" value="DUF6535"/>
</dbReference>
<evidence type="ECO:0000256" key="1">
    <source>
        <dbReference type="SAM" id="MobiDB-lite"/>
    </source>
</evidence>
<keyword evidence="2" id="KW-0472">Membrane</keyword>
<comment type="caution">
    <text evidence="4">The sequence shown here is derived from an EMBL/GenBank/DDBJ whole genome shotgun (WGS) entry which is preliminary data.</text>
</comment>
<feature type="domain" description="DUF6535" evidence="3">
    <location>
        <begin position="110"/>
        <end position="289"/>
    </location>
</feature>
<proteinExistence type="predicted"/>
<feature type="transmembrane region" description="Helical" evidence="2">
    <location>
        <begin position="295"/>
        <end position="319"/>
    </location>
</feature>
<evidence type="ECO:0000256" key="2">
    <source>
        <dbReference type="SAM" id="Phobius"/>
    </source>
</evidence>
<keyword evidence="5" id="KW-1185">Reference proteome</keyword>
<gene>
    <name evidence="4" type="ORF">NLI96_g8924</name>
</gene>
<dbReference type="AlphaFoldDB" id="A0AAD5YFS1"/>
<evidence type="ECO:0000313" key="4">
    <source>
        <dbReference type="EMBL" id="KAJ3479625.1"/>
    </source>
</evidence>
<reference evidence="4" key="1">
    <citation type="submission" date="2022-07" db="EMBL/GenBank/DDBJ databases">
        <title>Genome Sequence of Physisporinus lineatus.</title>
        <authorList>
            <person name="Buettner E."/>
        </authorList>
    </citation>
    <scope>NUCLEOTIDE SEQUENCE</scope>
    <source>
        <strain evidence="4">VT162</strain>
    </source>
</reference>
<feature type="transmembrane region" description="Helical" evidence="2">
    <location>
        <begin position="132"/>
        <end position="151"/>
    </location>
</feature>
<feature type="transmembrane region" description="Helical" evidence="2">
    <location>
        <begin position="265"/>
        <end position="289"/>
    </location>
</feature>
<dbReference type="EMBL" id="JANAWD010000427">
    <property type="protein sequence ID" value="KAJ3479625.1"/>
    <property type="molecule type" value="Genomic_DNA"/>
</dbReference>
<keyword evidence="2" id="KW-1133">Transmembrane helix</keyword>
<accession>A0AAD5YFS1</accession>
<keyword evidence="2" id="KW-0812">Transmembrane</keyword>
<dbReference type="Pfam" id="PF20153">
    <property type="entry name" value="DUF6535"/>
    <property type="match status" value="1"/>
</dbReference>
<name>A0AAD5YFS1_9APHY</name>
<feature type="region of interest" description="Disordered" evidence="1">
    <location>
        <begin position="1"/>
        <end position="84"/>
    </location>
</feature>
<organism evidence="4 5">
    <name type="scientific">Meripilus lineatus</name>
    <dbReference type="NCBI Taxonomy" id="2056292"/>
    <lineage>
        <taxon>Eukaryota</taxon>
        <taxon>Fungi</taxon>
        <taxon>Dikarya</taxon>
        <taxon>Basidiomycota</taxon>
        <taxon>Agaricomycotina</taxon>
        <taxon>Agaricomycetes</taxon>
        <taxon>Polyporales</taxon>
        <taxon>Meripilaceae</taxon>
        <taxon>Meripilus</taxon>
    </lineage>
</organism>